<dbReference type="AlphaFoldDB" id="A0AAV4X5M4"/>
<organism evidence="1 2">
    <name type="scientific">Caerostris extrusa</name>
    <name type="common">Bark spider</name>
    <name type="synonym">Caerostris bankana</name>
    <dbReference type="NCBI Taxonomy" id="172846"/>
    <lineage>
        <taxon>Eukaryota</taxon>
        <taxon>Metazoa</taxon>
        <taxon>Ecdysozoa</taxon>
        <taxon>Arthropoda</taxon>
        <taxon>Chelicerata</taxon>
        <taxon>Arachnida</taxon>
        <taxon>Araneae</taxon>
        <taxon>Araneomorphae</taxon>
        <taxon>Entelegynae</taxon>
        <taxon>Araneoidea</taxon>
        <taxon>Araneidae</taxon>
        <taxon>Caerostris</taxon>
    </lineage>
</organism>
<gene>
    <name evidence="1" type="ORF">CEXT_114731</name>
</gene>
<name>A0AAV4X5M4_CAEEX</name>
<evidence type="ECO:0000313" key="2">
    <source>
        <dbReference type="Proteomes" id="UP001054945"/>
    </source>
</evidence>
<evidence type="ECO:0000313" key="1">
    <source>
        <dbReference type="EMBL" id="GIY89858.1"/>
    </source>
</evidence>
<accession>A0AAV4X5M4</accession>
<dbReference type="Proteomes" id="UP001054945">
    <property type="component" value="Unassembled WGS sequence"/>
</dbReference>
<sequence length="104" mass="11782">MRSVGRTTLTKTSKQHLPNLLEKNEMLKMNLFYSKLLSSGLLRNGRHYKTVLRRVEDLNPANLLNVCRGLANNDQLSANDLGKKTLDQAVTPHGPDFEGIIHYH</sequence>
<keyword evidence="2" id="KW-1185">Reference proteome</keyword>
<comment type="caution">
    <text evidence="1">The sequence shown here is derived from an EMBL/GenBank/DDBJ whole genome shotgun (WGS) entry which is preliminary data.</text>
</comment>
<proteinExistence type="predicted"/>
<protein>
    <submittedName>
        <fullName evidence="1">Uncharacterized protein</fullName>
    </submittedName>
</protein>
<dbReference type="EMBL" id="BPLR01017266">
    <property type="protein sequence ID" value="GIY89858.1"/>
    <property type="molecule type" value="Genomic_DNA"/>
</dbReference>
<reference evidence="1 2" key="1">
    <citation type="submission" date="2021-06" db="EMBL/GenBank/DDBJ databases">
        <title>Caerostris extrusa draft genome.</title>
        <authorList>
            <person name="Kono N."/>
            <person name="Arakawa K."/>
        </authorList>
    </citation>
    <scope>NUCLEOTIDE SEQUENCE [LARGE SCALE GENOMIC DNA]</scope>
</reference>